<feature type="region of interest" description="C-terminal hotdog fold" evidence="6">
    <location>
        <begin position="1089"/>
        <end position="1248"/>
    </location>
</feature>
<evidence type="ECO:0000313" key="11">
    <source>
        <dbReference type="EMBL" id="KAK4461491.1"/>
    </source>
</evidence>
<keyword evidence="5" id="KW-0511">Multifunctional enzyme</keyword>
<dbReference type="InterPro" id="IPR049552">
    <property type="entry name" value="PKS_DH_N"/>
</dbReference>
<dbReference type="SUPFAM" id="SSF55048">
    <property type="entry name" value="Probable ACP-binding domain of malonyl-CoA ACP transacylase"/>
    <property type="match status" value="1"/>
</dbReference>
<evidence type="ECO:0000256" key="5">
    <source>
        <dbReference type="ARBA" id="ARBA00023268"/>
    </source>
</evidence>
<dbReference type="InterPro" id="IPR001227">
    <property type="entry name" value="Ac_transferase_dom_sf"/>
</dbReference>
<dbReference type="InterPro" id="IPR016035">
    <property type="entry name" value="Acyl_Trfase/lysoPLipase"/>
</dbReference>
<reference evidence="11" key="2">
    <citation type="submission" date="2023-06" db="EMBL/GenBank/DDBJ databases">
        <authorList>
            <consortium name="Lawrence Berkeley National Laboratory"/>
            <person name="Mondo S.J."/>
            <person name="Hensen N."/>
            <person name="Bonometti L."/>
            <person name="Westerberg I."/>
            <person name="Brannstrom I.O."/>
            <person name="Guillou S."/>
            <person name="Cros-Aarteil S."/>
            <person name="Calhoun S."/>
            <person name="Haridas S."/>
            <person name="Kuo A."/>
            <person name="Pangilinan J."/>
            <person name="Riley R."/>
            <person name="Labutti K."/>
            <person name="Andreopoulos B."/>
            <person name="Lipzen A."/>
            <person name="Chen C."/>
            <person name="Yanf M."/>
            <person name="Daum C."/>
            <person name="Ng V."/>
            <person name="Clum A."/>
            <person name="Steindorff A."/>
            <person name="Ohm R."/>
            <person name="Martin F."/>
            <person name="Silar P."/>
            <person name="Natvig D."/>
            <person name="Lalanne C."/>
            <person name="Gautier V."/>
            <person name="Ament-Velasquez S.L."/>
            <person name="Kruys A."/>
            <person name="Hutchinson M.I."/>
            <person name="Powell A.J."/>
            <person name="Barry K."/>
            <person name="Miller A.N."/>
            <person name="Grigoriev I.V."/>
            <person name="Debuchy R."/>
            <person name="Gladieux P."/>
            <person name="Thoren M.H."/>
            <person name="Johannesson H."/>
        </authorList>
    </citation>
    <scope>NUCLEOTIDE SEQUENCE</scope>
    <source>
        <strain evidence="11">PSN324</strain>
    </source>
</reference>
<dbReference type="InterPro" id="IPR020841">
    <property type="entry name" value="PKS_Beta-ketoAc_synthase_dom"/>
</dbReference>
<evidence type="ECO:0000256" key="2">
    <source>
        <dbReference type="ARBA" id="ARBA00022553"/>
    </source>
</evidence>
<keyword evidence="3" id="KW-0808">Transferase</keyword>
<dbReference type="InterPro" id="IPR056501">
    <property type="entry name" value="NAD-bd_HRPKS_sdrA"/>
</dbReference>
<name>A0AAV9HNX9_9PEZI</name>
<dbReference type="InterPro" id="IPR020843">
    <property type="entry name" value="ER"/>
</dbReference>
<dbReference type="InterPro" id="IPR036736">
    <property type="entry name" value="ACP-like_sf"/>
</dbReference>
<keyword evidence="1" id="KW-0596">Phosphopantetheine</keyword>
<accession>A0AAV9HNX9</accession>
<proteinExistence type="predicted"/>
<dbReference type="Pfam" id="PF08659">
    <property type="entry name" value="KR"/>
    <property type="match status" value="1"/>
</dbReference>
<evidence type="ECO:0000256" key="1">
    <source>
        <dbReference type="ARBA" id="ARBA00022450"/>
    </source>
</evidence>
<feature type="domain" description="PKS/mFAS DH" evidence="10">
    <location>
        <begin position="939"/>
        <end position="1248"/>
    </location>
</feature>
<feature type="compositionally biased region" description="Polar residues" evidence="7">
    <location>
        <begin position="1444"/>
        <end position="1477"/>
    </location>
</feature>
<dbReference type="InterPro" id="IPR011032">
    <property type="entry name" value="GroES-like_sf"/>
</dbReference>
<dbReference type="Gene3D" id="3.10.129.110">
    <property type="entry name" value="Polyketide synthase dehydratase"/>
    <property type="match status" value="1"/>
</dbReference>
<dbReference type="Pfam" id="PF08240">
    <property type="entry name" value="ADH_N"/>
    <property type="match status" value="1"/>
</dbReference>
<evidence type="ECO:0000259" key="8">
    <source>
        <dbReference type="PROSITE" id="PS50075"/>
    </source>
</evidence>
<comment type="caution">
    <text evidence="11">The sequence shown here is derived from an EMBL/GenBank/DDBJ whole genome shotgun (WGS) entry which is preliminary data.</text>
</comment>
<dbReference type="SMART" id="SM00827">
    <property type="entry name" value="PKS_AT"/>
    <property type="match status" value="1"/>
</dbReference>
<dbReference type="Pfam" id="PF13602">
    <property type="entry name" value="ADH_zinc_N_2"/>
    <property type="match status" value="1"/>
</dbReference>
<dbReference type="GO" id="GO:0030639">
    <property type="term" value="P:polyketide biosynthetic process"/>
    <property type="evidence" value="ECO:0007669"/>
    <property type="project" value="UniProtKB-ARBA"/>
</dbReference>
<dbReference type="InterPro" id="IPR016036">
    <property type="entry name" value="Malonyl_transacylase_ACP-bd"/>
</dbReference>
<dbReference type="Gene3D" id="3.90.180.10">
    <property type="entry name" value="Medium-chain alcohol dehydrogenases, catalytic domain"/>
    <property type="match status" value="1"/>
</dbReference>
<keyword evidence="2" id="KW-0597">Phosphoprotein</keyword>
<evidence type="ECO:0000256" key="6">
    <source>
        <dbReference type="PROSITE-ProRule" id="PRU01363"/>
    </source>
</evidence>
<organism evidence="11 12">
    <name type="scientific">Cladorrhinum samala</name>
    <dbReference type="NCBI Taxonomy" id="585594"/>
    <lineage>
        <taxon>Eukaryota</taxon>
        <taxon>Fungi</taxon>
        <taxon>Dikarya</taxon>
        <taxon>Ascomycota</taxon>
        <taxon>Pezizomycotina</taxon>
        <taxon>Sordariomycetes</taxon>
        <taxon>Sordariomycetidae</taxon>
        <taxon>Sordariales</taxon>
        <taxon>Podosporaceae</taxon>
        <taxon>Cladorrhinum</taxon>
    </lineage>
</organism>
<dbReference type="Pfam" id="PF00698">
    <property type="entry name" value="Acyl_transf_1"/>
    <property type="match status" value="1"/>
</dbReference>
<dbReference type="PROSITE" id="PS00012">
    <property type="entry name" value="PHOSPHOPANTETHEINE"/>
    <property type="match status" value="1"/>
</dbReference>
<dbReference type="Proteomes" id="UP001321749">
    <property type="component" value="Unassembled WGS sequence"/>
</dbReference>
<protein>
    <recommendedName>
        <fullName evidence="13">Polyketide synthase</fullName>
    </recommendedName>
</protein>
<dbReference type="InterPro" id="IPR014030">
    <property type="entry name" value="Ketoacyl_synth_N"/>
</dbReference>
<dbReference type="PROSITE" id="PS50075">
    <property type="entry name" value="CARRIER"/>
    <property type="match status" value="1"/>
</dbReference>
<dbReference type="SUPFAM" id="SSF51735">
    <property type="entry name" value="NAD(P)-binding Rossmann-fold domains"/>
    <property type="match status" value="3"/>
</dbReference>
<dbReference type="GO" id="GO:1901336">
    <property type="term" value="P:lactone biosynthetic process"/>
    <property type="evidence" value="ECO:0007669"/>
    <property type="project" value="UniProtKB-ARBA"/>
</dbReference>
<dbReference type="InterPro" id="IPR006162">
    <property type="entry name" value="Ppantetheine_attach_site"/>
</dbReference>
<dbReference type="Pfam" id="PF21089">
    <property type="entry name" value="PKS_DH_N"/>
    <property type="match status" value="1"/>
</dbReference>
<dbReference type="PROSITE" id="PS52004">
    <property type="entry name" value="KS3_2"/>
    <property type="match status" value="1"/>
</dbReference>
<evidence type="ECO:0008006" key="13">
    <source>
        <dbReference type="Google" id="ProtNLM"/>
    </source>
</evidence>
<dbReference type="CDD" id="cd00833">
    <property type="entry name" value="PKS"/>
    <property type="match status" value="1"/>
</dbReference>
<dbReference type="Gene3D" id="3.30.70.3290">
    <property type="match status" value="1"/>
</dbReference>
<sequence>MSNLAWGLHEPVAIVGFAHRLPGGNHTPQKLWDFLERGGISPNEVPLTRFNVKGHYDGSHKPGTMRPKGGMFLGDIDLADFDASFFEINGTEAVAMDPNQRQMLEVVVEALENAGIPLEKLDNQPVACFVGSYASDYGDMQNRDAENRPPTFPIGVGRAIMANRLSYFLNIKGPSVTIDTACSGSLVGLDLACKSLQSGEVDAAVVAASNIYLNPDHVMDPGNVGHAHSPSALCHTFDADADGYVKAEAVSVLIVKRLADAIRDRDPIRAVVRGTASNSNGRTGGIASPSSEAQAAAIRAAYANAGITNYNETAYLECHGTGTPAGDPTEVNGAGSVFGATRPADKPLLIGSIKSNIGHAEPAAGNSGLIKTILSIEKGIIPGTPTFIKPSPKIDFVGNKVKAFRTAVAWPDEGFPVRRASINSFGYGGSNAHAIIEQAPVETKHHHASSFKSDADGDEEDDDWQEAGESVVERPVVLVLSANDNASLKSNIQALTNHLVNPRVKIRLSDLAYTLSERRTKHWHRAYVTASSTDVEESDFTTASKAPAPPKVAFVFTGQGAQWPQMGRDLLAFFPALTRSVLGELDAVLQAQPEAPKWSLLDELTAPRTAEHLRQPEFSQPLVTALQLVILAVLELWGVKPGSVVGHSSGEIAAAYAAGLLDRAGAIKAAFYRGRAAVNRKADSEPDVGMLAVGLGPDGAAPFIEQDKYIGKVWIACYNSPSSVTISGKKAVLEQLAEEVKAAGHFARLLQVDLAYHSGLMGVIGEEYNQLLSQDAAFKPLDGAASSKVTWYSSVTASKKEGLADALYWKTNMVSPVRFAGALEELVKTESPNQLIEIGPSGALAGPVSQVLKAAPSGSDAAYIASWARGANAGKALFDVAGRLFVTGYPIDLSIVNEYDINTVRTVVDLPNYSWNHSIKYWHENAASRDWRYKQFITHDLLGSKIPGTSWKSPTWRKNLHLEDVPWLRDHKMGPDVLIPGAGLATIALEAMYQKHVALNPDLGITSPNELAYRFRNVKFDRAVVVEEGKPTTILLSLTPVPGSKDWHEFKIRTTAADVVYEHTSGLIRVQEPLGEEEALRGDDLAPLRHPQSAKLWYKAQRQVGMGFGPTFQLIKAVESVSGSRTCRTIVGLEPPPSKWDPQSYYPLHPAVLDSCLQTASPANAAGERSLIKDTMIPALVDEMIVNRIPKNLTEGLSVAESVYTGRGREDVAKSWTANVGIHDPQTGALILRVRGLNYIRLDVDEKPDPHVFHSVTWKPDVSLLTQDQLTYLSTADGTETGKLDALVDLVAYKKPALKVVEIDLDDANPSSFWFQAQSAASTQAREAYVQYDFATLDSKALVTVQTEHQTKRNSDFHLLASGKEGLGLPAAEPTYDLAIVKTHSKKTEALAREVTKNLKPLLRAGAFTLLVRLGDRIADAFGSDSPEGSVRSVRIDPGLADNHSGSESPASPSVESFSELSDGNTPASSLGTTPGTGESVLKSLGDNYFLASRKLRQLAKSVTSDFNSILEIPAPSFLSNDSYLIKNSTASPGAAISEVGWTLTVARFEESAAQITPSLQSSLESSGWSITSSSSAPIEKIPVTEFQSRPKSAVLVLDDLSRPGVLTRIPPPQWDALKSLIATGTPILWVTKGAQTSQVTEPDNALVNGLFRVIRREDPQARLYTLDVQSATSPATAWAIERILSKLRAAGSGGAEDLETEYAERDGVVLIQRLVPDARVNDFKAAEAGRGLETVVKGLHETEAEVRLQAEKIGTLSSLTWRETDVAEVPIEDDRVEIEVAAVGVNFKDIAVTMGIVPENEYEIGYECSGTIRRVGAKVTEGKFKVGDRVATMCGGTYANRVRSQFDRVRKIPDGLSFEDAATIPLVYLTAIYGLFHLGNLREGQSVLIHSAAGGVGIAAIQLAQYKKADVFVTVGTDDKREFLAKNYGIPPNRIFNSRTARFAEEIRKETNGRGIDVILNSLVGELLDESWRLTADGGIMVEIGKRDIVDRNTLAMEPFDRNCSFRAVDLSYAREITDQLIGRLLDEIFELVEAGHVGPIRPVSVYGFDQVIPALSYMRRGQHIGKIIISSGGSDSDIQLPIRPAVRKLQLQSEGATYLIVGGLKGLCGSVAVHLARHGARHITVISRSGTGDEASARVIQNAAAYGCEVVEARGDVGDLEFVNRVFKSARPRRVAGVIQGAMVLRDRPYETMTHDDYHTAIHAKVAGTWNLHRAALSEQKQPLDFFTLLSSISGVVGNKGQANYAAGNAFLDAFASYRRSLGLRANSVDLGAIEDVGYIAEQGQGLEERFDKKQWTPIDEGVLRKIIGYSVFQQDSGAPLNAESGAQLITGLAYPLTNDGSNDLAVEPRFRYLFNRHGAGGGGGGDDGESGNDAADQAIKAFKVLHASGVEAAALTKAAVGLLQAQVTTVLRLETEVEPGKPLMAYGLDSLSAVELRGWVRQKLGAELSTLDITNASSLIALCEKLVAKLPAVGGEAK</sequence>
<dbReference type="InterPro" id="IPR042104">
    <property type="entry name" value="PKS_dehydratase_sf"/>
</dbReference>
<feature type="domain" description="Ketosynthase family 3 (KS3)" evidence="9">
    <location>
        <begin position="9"/>
        <end position="438"/>
    </location>
</feature>
<dbReference type="Pfam" id="PF16197">
    <property type="entry name" value="KAsynt_C_assoc"/>
    <property type="match status" value="1"/>
</dbReference>
<dbReference type="SMART" id="SM00823">
    <property type="entry name" value="PKS_PP"/>
    <property type="match status" value="1"/>
</dbReference>
<dbReference type="InterPro" id="IPR013154">
    <property type="entry name" value="ADH-like_N"/>
</dbReference>
<dbReference type="SUPFAM" id="SSF50129">
    <property type="entry name" value="GroES-like"/>
    <property type="match status" value="1"/>
</dbReference>
<feature type="region of interest" description="Disordered" evidence="7">
    <location>
        <begin position="1424"/>
        <end position="1477"/>
    </location>
</feature>
<gene>
    <name evidence="11" type="ORF">QBC42DRAFT_329871</name>
</gene>
<dbReference type="InterPro" id="IPR014043">
    <property type="entry name" value="Acyl_transferase_dom"/>
</dbReference>
<dbReference type="InterPro" id="IPR057326">
    <property type="entry name" value="KR_dom"/>
</dbReference>
<dbReference type="SUPFAM" id="SSF47336">
    <property type="entry name" value="ACP-like"/>
    <property type="match status" value="1"/>
</dbReference>
<evidence type="ECO:0000313" key="12">
    <source>
        <dbReference type="Proteomes" id="UP001321749"/>
    </source>
</evidence>
<dbReference type="Gene3D" id="3.40.50.720">
    <property type="entry name" value="NAD(P)-binding Rossmann-like Domain"/>
    <property type="match status" value="2"/>
</dbReference>
<dbReference type="InterPro" id="IPR020806">
    <property type="entry name" value="PKS_PP-bd"/>
</dbReference>
<dbReference type="InterPro" id="IPR016039">
    <property type="entry name" value="Thiolase-like"/>
</dbReference>
<dbReference type="Pfam" id="PF23114">
    <property type="entry name" value="NAD-bd_HRPKS_sdrA"/>
    <property type="match status" value="1"/>
</dbReference>
<evidence type="ECO:0000259" key="9">
    <source>
        <dbReference type="PROSITE" id="PS52004"/>
    </source>
</evidence>
<feature type="region of interest" description="Disordered" evidence="7">
    <location>
        <begin position="441"/>
        <end position="463"/>
    </location>
</feature>
<dbReference type="PANTHER" id="PTHR43775:SF18">
    <property type="entry name" value="ENZYME, PUTATIVE (JCVI)-RELATED"/>
    <property type="match status" value="1"/>
</dbReference>
<dbReference type="InterPro" id="IPR020807">
    <property type="entry name" value="PKS_DH"/>
</dbReference>
<dbReference type="Gene3D" id="1.10.1200.10">
    <property type="entry name" value="ACP-like"/>
    <property type="match status" value="1"/>
</dbReference>
<dbReference type="InterPro" id="IPR032821">
    <property type="entry name" value="PKS_assoc"/>
</dbReference>
<dbReference type="GO" id="GO:0006633">
    <property type="term" value="P:fatty acid biosynthetic process"/>
    <property type="evidence" value="ECO:0007669"/>
    <property type="project" value="TreeGrafter"/>
</dbReference>
<dbReference type="InterPro" id="IPR049900">
    <property type="entry name" value="PKS_mFAS_DH"/>
</dbReference>
<evidence type="ECO:0000256" key="7">
    <source>
        <dbReference type="SAM" id="MobiDB-lite"/>
    </source>
</evidence>
<dbReference type="PROSITE" id="PS52019">
    <property type="entry name" value="PKS_MFAS_DH"/>
    <property type="match status" value="1"/>
</dbReference>
<dbReference type="SUPFAM" id="SSF52151">
    <property type="entry name" value="FabD/lysophospholipase-like"/>
    <property type="match status" value="1"/>
</dbReference>
<dbReference type="SMART" id="SM00825">
    <property type="entry name" value="PKS_KS"/>
    <property type="match status" value="1"/>
</dbReference>
<dbReference type="InterPro" id="IPR050091">
    <property type="entry name" value="PKS_NRPS_Biosynth_Enz"/>
</dbReference>
<dbReference type="InterPro" id="IPR036291">
    <property type="entry name" value="NAD(P)-bd_dom_sf"/>
</dbReference>
<dbReference type="InterPro" id="IPR009081">
    <property type="entry name" value="PP-bd_ACP"/>
</dbReference>
<dbReference type="PANTHER" id="PTHR43775">
    <property type="entry name" value="FATTY ACID SYNTHASE"/>
    <property type="match status" value="1"/>
</dbReference>
<dbReference type="Pfam" id="PF00550">
    <property type="entry name" value="PP-binding"/>
    <property type="match status" value="1"/>
</dbReference>
<dbReference type="Pfam" id="PF14765">
    <property type="entry name" value="PS-DH"/>
    <property type="match status" value="1"/>
</dbReference>
<dbReference type="Gene3D" id="3.40.366.10">
    <property type="entry name" value="Malonyl-Coenzyme A Acyl Carrier Protein, domain 2"/>
    <property type="match status" value="1"/>
</dbReference>
<dbReference type="InterPro" id="IPR014031">
    <property type="entry name" value="Ketoacyl_synth_C"/>
</dbReference>
<feature type="domain" description="Carrier" evidence="8">
    <location>
        <begin position="2397"/>
        <end position="2473"/>
    </location>
</feature>
<dbReference type="SMART" id="SM00826">
    <property type="entry name" value="PKS_DH"/>
    <property type="match status" value="1"/>
</dbReference>
<feature type="active site" description="Proton donor; for dehydratase activity" evidence="6">
    <location>
        <position position="1154"/>
    </location>
</feature>
<dbReference type="SMART" id="SM00829">
    <property type="entry name" value="PKS_ER"/>
    <property type="match status" value="1"/>
</dbReference>
<dbReference type="SUPFAM" id="SSF53901">
    <property type="entry name" value="Thiolase-like"/>
    <property type="match status" value="1"/>
</dbReference>
<evidence type="ECO:0000256" key="4">
    <source>
        <dbReference type="ARBA" id="ARBA00023002"/>
    </source>
</evidence>
<dbReference type="EMBL" id="MU864990">
    <property type="protein sequence ID" value="KAK4461491.1"/>
    <property type="molecule type" value="Genomic_DNA"/>
</dbReference>
<reference evidence="11" key="1">
    <citation type="journal article" date="2023" name="Mol. Phylogenet. Evol.">
        <title>Genome-scale phylogeny and comparative genomics of the fungal order Sordariales.</title>
        <authorList>
            <person name="Hensen N."/>
            <person name="Bonometti L."/>
            <person name="Westerberg I."/>
            <person name="Brannstrom I.O."/>
            <person name="Guillou S."/>
            <person name="Cros-Aarteil S."/>
            <person name="Calhoun S."/>
            <person name="Haridas S."/>
            <person name="Kuo A."/>
            <person name="Mondo S."/>
            <person name="Pangilinan J."/>
            <person name="Riley R."/>
            <person name="LaButti K."/>
            <person name="Andreopoulos B."/>
            <person name="Lipzen A."/>
            <person name="Chen C."/>
            <person name="Yan M."/>
            <person name="Daum C."/>
            <person name="Ng V."/>
            <person name="Clum A."/>
            <person name="Steindorff A."/>
            <person name="Ohm R.A."/>
            <person name="Martin F."/>
            <person name="Silar P."/>
            <person name="Natvig D.O."/>
            <person name="Lalanne C."/>
            <person name="Gautier V."/>
            <person name="Ament-Velasquez S.L."/>
            <person name="Kruys A."/>
            <person name="Hutchinson M.I."/>
            <person name="Powell A.J."/>
            <person name="Barry K."/>
            <person name="Miller A.N."/>
            <person name="Grigoriev I.V."/>
            <person name="Debuchy R."/>
            <person name="Gladieux P."/>
            <person name="Hiltunen Thoren M."/>
            <person name="Johannesson H."/>
        </authorList>
    </citation>
    <scope>NUCLEOTIDE SEQUENCE</scope>
    <source>
        <strain evidence="11">PSN324</strain>
    </source>
</reference>
<dbReference type="CDD" id="cd05195">
    <property type="entry name" value="enoyl_red"/>
    <property type="match status" value="1"/>
</dbReference>
<dbReference type="InterPro" id="IPR049551">
    <property type="entry name" value="PKS_DH_C"/>
</dbReference>
<keyword evidence="12" id="KW-1185">Reference proteome</keyword>
<dbReference type="Pfam" id="PF02801">
    <property type="entry name" value="Ketoacyl-synt_C"/>
    <property type="match status" value="1"/>
</dbReference>
<dbReference type="GO" id="GO:0004312">
    <property type="term" value="F:fatty acid synthase activity"/>
    <property type="evidence" value="ECO:0007669"/>
    <property type="project" value="TreeGrafter"/>
</dbReference>
<evidence type="ECO:0000259" key="10">
    <source>
        <dbReference type="PROSITE" id="PS52019"/>
    </source>
</evidence>
<dbReference type="FunFam" id="3.40.50.720:FF:000209">
    <property type="entry name" value="Polyketide synthase Pks12"/>
    <property type="match status" value="1"/>
</dbReference>
<dbReference type="Gene3D" id="3.40.47.10">
    <property type="match status" value="1"/>
</dbReference>
<keyword evidence="4" id="KW-0560">Oxidoreductase</keyword>
<dbReference type="InterPro" id="IPR013968">
    <property type="entry name" value="PKS_KR"/>
</dbReference>
<feature type="active site" description="Proton acceptor; for dehydratase activity" evidence="6">
    <location>
        <position position="971"/>
    </location>
</feature>
<dbReference type="GO" id="GO:0016491">
    <property type="term" value="F:oxidoreductase activity"/>
    <property type="evidence" value="ECO:0007669"/>
    <property type="project" value="UniProtKB-KW"/>
</dbReference>
<dbReference type="CDD" id="cd05274">
    <property type="entry name" value="KR_FAS_SDR_x"/>
    <property type="match status" value="1"/>
</dbReference>
<dbReference type="Pfam" id="PF00109">
    <property type="entry name" value="ketoacyl-synt"/>
    <property type="match status" value="1"/>
</dbReference>
<evidence type="ECO:0000256" key="3">
    <source>
        <dbReference type="ARBA" id="ARBA00022679"/>
    </source>
</evidence>
<feature type="region of interest" description="N-terminal hotdog fold" evidence="6">
    <location>
        <begin position="939"/>
        <end position="1075"/>
    </location>
</feature>
<dbReference type="SMART" id="SM00822">
    <property type="entry name" value="PKS_KR"/>
    <property type="match status" value="1"/>
</dbReference>
<dbReference type="GO" id="GO:0031177">
    <property type="term" value="F:phosphopantetheine binding"/>
    <property type="evidence" value="ECO:0007669"/>
    <property type="project" value="InterPro"/>
</dbReference>